<feature type="compositionally biased region" description="Polar residues" evidence="1">
    <location>
        <begin position="596"/>
        <end position="606"/>
    </location>
</feature>
<feature type="compositionally biased region" description="Polar residues" evidence="1">
    <location>
        <begin position="346"/>
        <end position="359"/>
    </location>
</feature>
<feature type="compositionally biased region" description="Polar residues" evidence="1">
    <location>
        <begin position="847"/>
        <end position="861"/>
    </location>
</feature>
<feature type="region of interest" description="Disordered" evidence="1">
    <location>
        <begin position="647"/>
        <end position="862"/>
    </location>
</feature>
<feature type="compositionally biased region" description="Polar residues" evidence="1">
    <location>
        <begin position="248"/>
        <end position="257"/>
    </location>
</feature>
<feature type="region of interest" description="Disordered" evidence="1">
    <location>
        <begin position="876"/>
        <end position="896"/>
    </location>
</feature>
<protein>
    <recommendedName>
        <fullName evidence="4">LPXTG-motif cell wall anchor domain protein</fullName>
    </recommendedName>
</protein>
<feature type="compositionally biased region" description="Polar residues" evidence="1">
    <location>
        <begin position="1"/>
        <end position="20"/>
    </location>
</feature>
<evidence type="ECO:0008006" key="4">
    <source>
        <dbReference type="Google" id="ProtNLM"/>
    </source>
</evidence>
<proteinExistence type="predicted"/>
<feature type="compositionally biased region" description="Pro residues" evidence="1">
    <location>
        <begin position="130"/>
        <end position="148"/>
    </location>
</feature>
<feature type="compositionally biased region" description="Polar residues" evidence="1">
    <location>
        <begin position="473"/>
        <end position="483"/>
    </location>
</feature>
<feature type="compositionally biased region" description="Low complexity" evidence="1">
    <location>
        <begin position="811"/>
        <end position="832"/>
    </location>
</feature>
<organism evidence="2 3">
    <name type="scientific">Aspergillus nanangensis</name>
    <dbReference type="NCBI Taxonomy" id="2582783"/>
    <lineage>
        <taxon>Eukaryota</taxon>
        <taxon>Fungi</taxon>
        <taxon>Dikarya</taxon>
        <taxon>Ascomycota</taxon>
        <taxon>Pezizomycotina</taxon>
        <taxon>Eurotiomycetes</taxon>
        <taxon>Eurotiomycetidae</taxon>
        <taxon>Eurotiales</taxon>
        <taxon>Aspergillaceae</taxon>
        <taxon>Aspergillus</taxon>
        <taxon>Aspergillus subgen. Circumdati</taxon>
    </lineage>
</organism>
<feature type="region of interest" description="Disordered" evidence="1">
    <location>
        <begin position="170"/>
        <end position="191"/>
    </location>
</feature>
<feature type="compositionally biased region" description="Polar residues" evidence="1">
    <location>
        <begin position="768"/>
        <end position="778"/>
    </location>
</feature>
<feature type="compositionally biased region" description="Low complexity" evidence="1">
    <location>
        <begin position="328"/>
        <end position="341"/>
    </location>
</feature>
<feature type="compositionally biased region" description="Polar residues" evidence="1">
    <location>
        <begin position="794"/>
        <end position="806"/>
    </location>
</feature>
<feature type="compositionally biased region" description="Basic and acidic residues" evidence="1">
    <location>
        <begin position="756"/>
        <end position="767"/>
    </location>
</feature>
<feature type="compositionally biased region" description="Low complexity" evidence="1">
    <location>
        <begin position="206"/>
        <end position="215"/>
    </location>
</feature>
<feature type="compositionally biased region" description="Low complexity" evidence="1">
    <location>
        <begin position="363"/>
        <end position="385"/>
    </location>
</feature>
<accession>A0AAD4CG05</accession>
<dbReference type="EMBL" id="VCAU01000090">
    <property type="protein sequence ID" value="KAF9885754.1"/>
    <property type="molecule type" value="Genomic_DNA"/>
</dbReference>
<dbReference type="AlphaFoldDB" id="A0AAD4CG05"/>
<feature type="compositionally biased region" description="Polar residues" evidence="1">
    <location>
        <begin position="660"/>
        <end position="690"/>
    </location>
</feature>
<feature type="compositionally biased region" description="Basic and acidic residues" evidence="1">
    <location>
        <begin position="422"/>
        <end position="431"/>
    </location>
</feature>
<feature type="compositionally biased region" description="Basic and acidic residues" evidence="1">
    <location>
        <begin position="276"/>
        <end position="301"/>
    </location>
</feature>
<reference evidence="2" key="2">
    <citation type="submission" date="2020-02" db="EMBL/GenBank/DDBJ databases">
        <authorList>
            <person name="Gilchrist C.L.M."/>
            <person name="Chooi Y.-H."/>
        </authorList>
    </citation>
    <scope>NUCLEOTIDE SEQUENCE</scope>
    <source>
        <strain evidence="2">MST-FP2251</strain>
    </source>
</reference>
<feature type="compositionally biased region" description="Polar residues" evidence="1">
    <location>
        <begin position="542"/>
        <end position="553"/>
    </location>
</feature>
<evidence type="ECO:0000313" key="2">
    <source>
        <dbReference type="EMBL" id="KAF9885754.1"/>
    </source>
</evidence>
<feature type="compositionally biased region" description="Low complexity" evidence="1">
    <location>
        <begin position="715"/>
        <end position="751"/>
    </location>
</feature>
<gene>
    <name evidence="2" type="ORF">FE257_012639</name>
</gene>
<keyword evidence="3" id="KW-1185">Reference proteome</keyword>
<evidence type="ECO:0000256" key="1">
    <source>
        <dbReference type="SAM" id="MobiDB-lite"/>
    </source>
</evidence>
<sequence length="949" mass="103532">MPDQFALSSMYSLPSSPGKVNNNNNPNPQFASRPRRQTESALYRSTIDASRKTRSHLSPVVRFSTLTTTTEFHPEGKLLSNQSERQTRRAGSLKKASDNRMGREDEDDDPRDTGRAAALTGRASSSSSSSPPPPSSSSPAIAPFPSPRLPQSRFSFEFHYPLRKRSLSSARHIAHNPTSSSPSPTPTPQRNLLYDRHRRSVPNLHLSHLGSSASHPPSPEKDGEPARPLHARSTVRVLSPNATKRRSQSSVYAQPTRPSVKRRMPSSTLTYAQGRTLDHHGPPDDGSRTPIADDTRSKNEDLFLNIARSDSNRRESLGRSEFRRSRLRMSGSSSLRSPASRVVDEQTPSPDQLRLSTYESPLHSSHGSPSTPYSSLSYSYSASAHPLDDHSRSHHSSYVPSSRSTIGIPRTRLNRASPDASPENHIERRASLQDPRAYRHSSLSTIRSSRQTSTSEATERARQEHDRTRQDGTESTLSTTAPSTVWDELEDLKSRIRKLELTGKLPPSSQEAISSVAADRPRTATTTVTTLSSSPRHDRKTSVPSNESDTITVHNPIHPLLQSALAKAKEILSKEVYSALEATAMDALGLSNLLNSGKTPSGSASVVNGYGSSDRHSRRKVDSVCRSLTELCLALSDEQHRKQEALGAEGTSGMHHSFNNDEGTMTPTVSFSRSTSQEPESLSRRQSISHAASRLESRRTSLATIGGNPSPDVGNNKNNKTNESTTSESKQAQSPGSSAPASRLSRLSTSLRTRRLQAEDEHTEPRPSSHNRSLSRSMTDIGAPAYTHRVSPRQRASQLYTASPSAHDSYPSQGSRFSSQPQQSQLPQPRTPTASQSSGLPLRRSMMTPSYTPATPRSSIQVGARRYGMSPAVSTVAGDGANEDVVSSGQEPAPTRITASSNKLATSYTPIAQNRVRTNSLGARRFGLRQRPLSTVDKFAGNSFDDSID</sequence>
<comment type="caution">
    <text evidence="2">The sequence shown here is derived from an EMBL/GenBank/DDBJ whole genome shotgun (WGS) entry which is preliminary data.</text>
</comment>
<feature type="region of interest" description="Disordered" evidence="1">
    <location>
        <begin position="596"/>
        <end position="620"/>
    </location>
</feature>
<feature type="compositionally biased region" description="Low complexity" evidence="1">
    <location>
        <begin position="440"/>
        <end position="455"/>
    </location>
</feature>
<feature type="region of interest" description="Disordered" evidence="1">
    <location>
        <begin position="1"/>
        <end position="150"/>
    </location>
</feature>
<name>A0AAD4CG05_ASPNN</name>
<feature type="region of interest" description="Disordered" evidence="1">
    <location>
        <begin position="503"/>
        <end position="553"/>
    </location>
</feature>
<reference evidence="2" key="1">
    <citation type="journal article" date="2019" name="Beilstein J. Org. Chem.">
        <title>Nanangenines: drimane sesquiterpenoids as the dominant metabolite cohort of a novel Australian fungus, Aspergillus nanangensis.</title>
        <authorList>
            <person name="Lacey H.J."/>
            <person name="Gilchrist C.L.M."/>
            <person name="Crombie A."/>
            <person name="Kalaitzis J.A."/>
            <person name="Vuong D."/>
            <person name="Rutledge P.J."/>
            <person name="Turner P."/>
            <person name="Pitt J.I."/>
            <person name="Lacey E."/>
            <person name="Chooi Y.H."/>
            <person name="Piggott A.M."/>
        </authorList>
    </citation>
    <scope>NUCLEOTIDE SEQUENCE</scope>
    <source>
        <strain evidence="2">MST-FP2251</strain>
    </source>
</reference>
<dbReference type="Proteomes" id="UP001194746">
    <property type="component" value="Unassembled WGS sequence"/>
</dbReference>
<feature type="compositionally biased region" description="Basic and acidic residues" evidence="1">
    <location>
        <begin position="457"/>
        <end position="472"/>
    </location>
</feature>
<feature type="compositionally biased region" description="Basic and acidic residues" evidence="1">
    <location>
        <begin position="218"/>
        <end position="227"/>
    </location>
</feature>
<feature type="compositionally biased region" description="Basic and acidic residues" evidence="1">
    <location>
        <begin position="310"/>
        <end position="324"/>
    </location>
</feature>
<feature type="region of interest" description="Disordered" evidence="1">
    <location>
        <begin position="206"/>
        <end position="485"/>
    </location>
</feature>
<evidence type="ECO:0000313" key="3">
    <source>
        <dbReference type="Proteomes" id="UP001194746"/>
    </source>
</evidence>